<evidence type="ECO:0000313" key="1">
    <source>
        <dbReference type="EMBL" id="SVA78938.1"/>
    </source>
</evidence>
<organism evidence="1">
    <name type="scientific">marine metagenome</name>
    <dbReference type="NCBI Taxonomy" id="408172"/>
    <lineage>
        <taxon>unclassified sequences</taxon>
        <taxon>metagenomes</taxon>
        <taxon>ecological metagenomes</taxon>
    </lineage>
</organism>
<sequence length="63" mass="6949">MILPERCWRKSMAACLTMVKVPFKCTAITESHSSSVILKIIRSLKTPAHVTTISSFPKVSIAC</sequence>
<proteinExistence type="predicted"/>
<protein>
    <submittedName>
        <fullName evidence="1">Uncharacterized protein</fullName>
    </submittedName>
</protein>
<dbReference type="EMBL" id="UINC01018731">
    <property type="protein sequence ID" value="SVA78938.1"/>
    <property type="molecule type" value="Genomic_DNA"/>
</dbReference>
<name>A0A381YPI4_9ZZZZ</name>
<gene>
    <name evidence="1" type="ORF">METZ01_LOCUS131792</name>
</gene>
<dbReference type="AlphaFoldDB" id="A0A381YPI4"/>
<reference evidence="1" key="1">
    <citation type="submission" date="2018-05" db="EMBL/GenBank/DDBJ databases">
        <authorList>
            <person name="Lanie J.A."/>
            <person name="Ng W.-L."/>
            <person name="Kazmierczak K.M."/>
            <person name="Andrzejewski T.M."/>
            <person name="Davidsen T.M."/>
            <person name="Wayne K.J."/>
            <person name="Tettelin H."/>
            <person name="Glass J.I."/>
            <person name="Rusch D."/>
            <person name="Podicherti R."/>
            <person name="Tsui H.-C.T."/>
            <person name="Winkler M.E."/>
        </authorList>
    </citation>
    <scope>NUCLEOTIDE SEQUENCE</scope>
</reference>
<accession>A0A381YPI4</accession>